<proteinExistence type="predicted"/>
<gene>
    <name evidence="1" type="ORF">HNR02_001522</name>
</gene>
<dbReference type="InterPro" id="IPR049709">
    <property type="entry name" value="IniB-like_N"/>
</dbReference>
<organism evidence="1 2">
    <name type="scientific">Amycolatopsis endophytica</name>
    <dbReference type="NCBI Taxonomy" id="860233"/>
    <lineage>
        <taxon>Bacteria</taxon>
        <taxon>Bacillati</taxon>
        <taxon>Actinomycetota</taxon>
        <taxon>Actinomycetes</taxon>
        <taxon>Pseudonocardiales</taxon>
        <taxon>Pseudonocardiaceae</taxon>
        <taxon>Amycolatopsis</taxon>
    </lineage>
</organism>
<dbReference type="RefSeq" id="WP_179772477.1">
    <property type="nucleotide sequence ID" value="NZ_JACCFK010000001.1"/>
</dbReference>
<evidence type="ECO:0000313" key="2">
    <source>
        <dbReference type="Proteomes" id="UP000549616"/>
    </source>
</evidence>
<dbReference type="EMBL" id="JACCFK010000001">
    <property type="protein sequence ID" value="NYI88199.1"/>
    <property type="molecule type" value="Genomic_DNA"/>
</dbReference>
<protein>
    <submittedName>
        <fullName evidence="1">Uncharacterized protein</fullName>
    </submittedName>
</protein>
<sequence length="653" mass="64607">MSLPAQNLHEFVLNLLNDEAARSAFAADPTSALAVAGLSDVTPQDVQEVAPLVADYAPAPVADALSALPLDTDVTDLQGAIAQLQAVAGVADSLPVATDALPLDALPLDALPTDVPARADLPIGDLPVDTSALPLASELLGGPTAHVLPDLGELPVALPELGDLPLEVPATDALPLDALPTDVPARADLPIGDLPVDALPVDVPVDELPVELPLDAPEPGEVPELPLSMPEVDGLDGALPGLPVQLPALGELPSLPTVGTERADVPSELTALPVDTSALPLDTSALPLDTSALPGTDGLTGVVGSLGLNDVPDTGILPVDFDGLGELPVEAPNLGDEPFTAPDLDVPAVGRIDTESEGSADGYAGTLTYEGEMAEGAAAVAAARDGAAAAGTAATPAGSVLGSAAGSTEGVTGGLAAANDHVAFQSGITAEDDAVLAGARTDSALGTYTVGFDGLPADVPSFDEAGDLAGSLDSDVLGRSEPAAAGPIADYVSIGGDLVGSKIAQTSATLGEYLTQGNTELGSAVSDAGVQTGTTVSDGGHLAAELGADLPAAPGVPSVLPADVPAEIPAEVPADLPVHGHADLPQSLPHLPVANPLPEVTEHVEHALGTDPVKEVVSVTDSPLTDAIGPLNHAPLPEAADLGNLPGDLPLGH</sequence>
<accession>A0A853AZX0</accession>
<evidence type="ECO:0000313" key="1">
    <source>
        <dbReference type="EMBL" id="NYI88199.1"/>
    </source>
</evidence>
<comment type="caution">
    <text evidence="1">The sequence shown here is derived from an EMBL/GenBank/DDBJ whole genome shotgun (WGS) entry which is preliminary data.</text>
</comment>
<dbReference type="AlphaFoldDB" id="A0A853AZX0"/>
<reference evidence="1 2" key="1">
    <citation type="submission" date="2020-07" db="EMBL/GenBank/DDBJ databases">
        <title>Sequencing the genomes of 1000 actinobacteria strains.</title>
        <authorList>
            <person name="Klenk H.-P."/>
        </authorList>
    </citation>
    <scope>NUCLEOTIDE SEQUENCE [LARGE SCALE GENOMIC DNA]</scope>
    <source>
        <strain evidence="1 2">DSM 104006</strain>
    </source>
</reference>
<name>A0A853AZX0_9PSEU</name>
<dbReference type="Proteomes" id="UP000549616">
    <property type="component" value="Unassembled WGS sequence"/>
</dbReference>
<dbReference type="NCBIfam" id="NF038175">
    <property type="entry name" value="IniB_NTERM"/>
    <property type="match status" value="1"/>
</dbReference>
<keyword evidence="2" id="KW-1185">Reference proteome</keyword>